<organism evidence="10">
    <name type="scientific">Loa loa</name>
    <name type="common">Eye worm</name>
    <name type="synonym">Filaria loa</name>
    <dbReference type="NCBI Taxonomy" id="7209"/>
    <lineage>
        <taxon>Eukaryota</taxon>
        <taxon>Metazoa</taxon>
        <taxon>Ecdysozoa</taxon>
        <taxon>Nematoda</taxon>
        <taxon>Chromadorea</taxon>
        <taxon>Rhabditida</taxon>
        <taxon>Spirurina</taxon>
        <taxon>Spiruromorpha</taxon>
        <taxon>Filarioidea</taxon>
        <taxon>Onchocercidae</taxon>
        <taxon>Loa</taxon>
    </lineage>
</organism>
<evidence type="ECO:0000256" key="8">
    <source>
        <dbReference type="PROSITE-ProRule" id="PRU00042"/>
    </source>
</evidence>
<comment type="subcellular location">
    <subcellularLocation>
        <location evidence="1">Nucleus</location>
    </subcellularLocation>
</comment>
<proteinExistence type="predicted"/>
<dbReference type="GO" id="GO:0006357">
    <property type="term" value="P:regulation of transcription by RNA polymerase II"/>
    <property type="evidence" value="ECO:0007669"/>
    <property type="project" value="TreeGrafter"/>
</dbReference>
<dbReference type="PROSITE" id="PS50157">
    <property type="entry name" value="ZINC_FINGER_C2H2_2"/>
    <property type="match status" value="3"/>
</dbReference>
<evidence type="ECO:0000256" key="1">
    <source>
        <dbReference type="ARBA" id="ARBA00004123"/>
    </source>
</evidence>
<dbReference type="InterPro" id="IPR013087">
    <property type="entry name" value="Znf_C2H2_type"/>
</dbReference>
<dbReference type="GeneID" id="31252205"/>
<evidence type="ECO:0000313" key="10">
    <source>
        <dbReference type="EMBL" id="EJD73472.1"/>
    </source>
</evidence>
<dbReference type="PANTHER" id="PTHR46179:SF13">
    <property type="entry name" value="C2H2-TYPE DOMAIN-CONTAINING PROTEIN"/>
    <property type="match status" value="1"/>
</dbReference>
<evidence type="ECO:0000259" key="9">
    <source>
        <dbReference type="PROSITE" id="PS50157"/>
    </source>
</evidence>
<keyword evidence="2" id="KW-0479">Metal-binding</keyword>
<dbReference type="EMBL" id="JH713740">
    <property type="protein sequence ID" value="EJD73472.1"/>
    <property type="molecule type" value="Genomic_DNA"/>
</dbReference>
<dbReference type="RefSeq" id="XP_020304434.1">
    <property type="nucleotide sequence ID" value="XM_020451763.1"/>
</dbReference>
<dbReference type="InterPro" id="IPR051061">
    <property type="entry name" value="Zinc_finger_trans_reg"/>
</dbReference>
<accession>A0A1S0UCV8</accession>
<protein>
    <submittedName>
        <fullName evidence="10">Zinc finger protein</fullName>
    </submittedName>
</protein>
<dbReference type="AlphaFoldDB" id="A0A1S0UCV8"/>
<dbReference type="InterPro" id="IPR036236">
    <property type="entry name" value="Znf_C2H2_sf"/>
</dbReference>
<dbReference type="PROSITE" id="PS00028">
    <property type="entry name" value="ZINC_FINGER_C2H2_1"/>
    <property type="match status" value="1"/>
</dbReference>
<gene>
    <name evidence="10" type="ORF">LOAG_19109</name>
</gene>
<sequence length="230" mass="26893">METYMEYLKHLETHKEQRLYNCTWPTCGKKFLTSKGLREHYEKHQAKPQCEICGKFSSSTRTLQKHKRTYHAIRDVEKYECPHPDCNAIMQNKTEYDKHFQRHKKPFRYQCKRPGCGREYRCSSGLSKHKKSCQYKQSPTGGNPQLGHTLTDTRNHHFAGQSSVDQQNCSNDVHPSENFINLDKPDDSIFNGLNILDNVVVDIEDIDIDDVIDIPDNVNILDDFEIFCHK</sequence>
<feature type="domain" description="C2H2-type" evidence="9">
    <location>
        <begin position="109"/>
        <end position="139"/>
    </location>
</feature>
<evidence type="ECO:0000256" key="5">
    <source>
        <dbReference type="ARBA" id="ARBA00023015"/>
    </source>
</evidence>
<evidence type="ECO:0000256" key="6">
    <source>
        <dbReference type="ARBA" id="ARBA00023163"/>
    </source>
</evidence>
<evidence type="ECO:0000256" key="4">
    <source>
        <dbReference type="ARBA" id="ARBA00022833"/>
    </source>
</evidence>
<dbReference type="Gene3D" id="3.30.160.60">
    <property type="entry name" value="Classic Zinc Finger"/>
    <property type="match status" value="2"/>
</dbReference>
<dbReference type="GO" id="GO:0005634">
    <property type="term" value="C:nucleus"/>
    <property type="evidence" value="ECO:0007669"/>
    <property type="project" value="UniProtKB-SubCell"/>
</dbReference>
<keyword evidence="4" id="KW-0862">Zinc</keyword>
<dbReference type="SUPFAM" id="SSF57667">
    <property type="entry name" value="beta-beta-alpha zinc fingers"/>
    <property type="match status" value="1"/>
</dbReference>
<dbReference type="PANTHER" id="PTHR46179">
    <property type="entry name" value="ZINC FINGER PROTEIN"/>
    <property type="match status" value="1"/>
</dbReference>
<dbReference type="SMART" id="SM00355">
    <property type="entry name" value="ZnF_C2H2"/>
    <property type="match status" value="4"/>
</dbReference>
<reference evidence="10" key="1">
    <citation type="submission" date="2012-04" db="EMBL/GenBank/DDBJ databases">
        <title>The Genome Sequence of Loa loa.</title>
        <authorList>
            <consortium name="The Broad Institute Genome Sequencing Platform"/>
            <consortium name="Broad Institute Genome Sequencing Center for Infectious Disease"/>
            <person name="Nutman T.B."/>
            <person name="Fink D.L."/>
            <person name="Russ C."/>
            <person name="Young S."/>
            <person name="Zeng Q."/>
            <person name="Gargeya S."/>
            <person name="Alvarado L."/>
            <person name="Berlin A."/>
            <person name="Chapman S.B."/>
            <person name="Chen Z."/>
            <person name="Freedman E."/>
            <person name="Gellesch M."/>
            <person name="Goldberg J."/>
            <person name="Griggs A."/>
            <person name="Gujja S."/>
            <person name="Heilman E.R."/>
            <person name="Heiman D."/>
            <person name="Howarth C."/>
            <person name="Mehta T."/>
            <person name="Neiman D."/>
            <person name="Pearson M."/>
            <person name="Roberts A."/>
            <person name="Saif S."/>
            <person name="Shea T."/>
            <person name="Shenoy N."/>
            <person name="Sisk P."/>
            <person name="Stolte C."/>
            <person name="Sykes S."/>
            <person name="White J."/>
            <person name="Yandava C."/>
            <person name="Haas B."/>
            <person name="Henn M.R."/>
            <person name="Nusbaum C."/>
            <person name="Birren B."/>
        </authorList>
    </citation>
    <scope>NUCLEOTIDE SEQUENCE [LARGE SCALE GENOMIC DNA]</scope>
</reference>
<evidence type="ECO:0000256" key="7">
    <source>
        <dbReference type="ARBA" id="ARBA00023242"/>
    </source>
</evidence>
<dbReference type="Pfam" id="PF00096">
    <property type="entry name" value="zf-C2H2"/>
    <property type="match status" value="1"/>
</dbReference>
<keyword evidence="3 8" id="KW-0863">Zinc-finger</keyword>
<keyword evidence="7" id="KW-0539">Nucleus</keyword>
<feature type="domain" description="C2H2-type" evidence="9">
    <location>
        <begin position="20"/>
        <end position="49"/>
    </location>
</feature>
<feature type="domain" description="C2H2-type" evidence="9">
    <location>
        <begin position="48"/>
        <end position="72"/>
    </location>
</feature>
<keyword evidence="5" id="KW-0805">Transcription regulation</keyword>
<evidence type="ECO:0000256" key="2">
    <source>
        <dbReference type="ARBA" id="ARBA00022723"/>
    </source>
</evidence>
<keyword evidence="6" id="KW-0804">Transcription</keyword>
<dbReference type="KEGG" id="loa:LOAG_19109"/>
<name>A0A1S0UCV8_LOALO</name>
<dbReference type="OrthoDB" id="10039931at2759"/>
<evidence type="ECO:0000256" key="3">
    <source>
        <dbReference type="ARBA" id="ARBA00022771"/>
    </source>
</evidence>
<dbReference type="GO" id="GO:0008270">
    <property type="term" value="F:zinc ion binding"/>
    <property type="evidence" value="ECO:0007669"/>
    <property type="project" value="UniProtKB-KW"/>
</dbReference>
<dbReference type="CTD" id="31252205"/>
<dbReference type="InParanoid" id="A0A1S0UCV8"/>